<dbReference type="EMBL" id="CAJNBL010000019">
    <property type="protein sequence ID" value="CAE6715792.1"/>
    <property type="molecule type" value="Genomic_DNA"/>
</dbReference>
<protein>
    <submittedName>
        <fullName evidence="1">Uncharacterized protein</fullName>
    </submittedName>
</protein>
<evidence type="ECO:0000313" key="2">
    <source>
        <dbReference type="Proteomes" id="UP000675882"/>
    </source>
</evidence>
<evidence type="ECO:0000313" key="1">
    <source>
        <dbReference type="EMBL" id="CAE6715792.1"/>
    </source>
</evidence>
<keyword evidence="2" id="KW-1185">Reference proteome</keyword>
<name>A0A916F9P5_9PROT</name>
<accession>A0A916F9P5</accession>
<proteinExistence type="predicted"/>
<gene>
    <name evidence="1" type="ORF">NTGZN8_260013</name>
</gene>
<comment type="caution">
    <text evidence="1">The sequence shown here is derived from an EMBL/GenBank/DDBJ whole genome shotgun (WGS) entry which is preliminary data.</text>
</comment>
<dbReference type="AlphaFoldDB" id="A0A916F9P5"/>
<organism evidence="1 2">
    <name type="scientific">Candidatus Nitrotoga fabula</name>
    <dbReference type="NCBI Taxonomy" id="2182327"/>
    <lineage>
        <taxon>Bacteria</taxon>
        <taxon>Pseudomonadati</taxon>
        <taxon>Pseudomonadota</taxon>
        <taxon>Betaproteobacteria</taxon>
        <taxon>Nitrosomonadales</taxon>
        <taxon>Gallionellaceae</taxon>
        <taxon>Candidatus Nitrotoga</taxon>
    </lineage>
</organism>
<sequence length="37" mass="4329">MYKKSGKTLNGYVHGKYSLSVYNIMIKFNNAFLSRVR</sequence>
<reference evidence="1" key="1">
    <citation type="submission" date="2021-02" db="EMBL/GenBank/DDBJ databases">
        <authorList>
            <person name="Han P."/>
        </authorList>
    </citation>
    <scope>NUCLEOTIDE SEQUENCE</scope>
    <source>
        <strain evidence="1">Candidatus Nitrotoga sp. ZN8</strain>
    </source>
</reference>
<dbReference type="Proteomes" id="UP000675882">
    <property type="component" value="Unassembled WGS sequence"/>
</dbReference>